<accession>A0A915L5T1</accession>
<feature type="region of interest" description="Disordered" evidence="1">
    <location>
        <begin position="46"/>
        <end position="78"/>
    </location>
</feature>
<evidence type="ECO:0000256" key="1">
    <source>
        <dbReference type="SAM" id="MobiDB-lite"/>
    </source>
</evidence>
<dbReference type="WBParaSite" id="nRc.2.0.1.t45140-RA">
    <property type="protein sequence ID" value="nRc.2.0.1.t45140-RA"/>
    <property type="gene ID" value="nRc.2.0.1.g45140"/>
</dbReference>
<evidence type="ECO:0000313" key="3">
    <source>
        <dbReference type="WBParaSite" id="nRc.2.0.1.t45140-RA"/>
    </source>
</evidence>
<evidence type="ECO:0000313" key="2">
    <source>
        <dbReference type="Proteomes" id="UP000887565"/>
    </source>
</evidence>
<protein>
    <submittedName>
        <fullName evidence="3">Uncharacterized protein</fullName>
    </submittedName>
</protein>
<name>A0A915L5T1_ROMCU</name>
<reference evidence="3" key="1">
    <citation type="submission" date="2022-11" db="UniProtKB">
        <authorList>
            <consortium name="WormBaseParasite"/>
        </authorList>
    </citation>
    <scope>IDENTIFICATION</scope>
</reference>
<proteinExistence type="predicted"/>
<sequence>MASRVPKSACKWTKWTTSDANICIEMEHQRKTKNIFCCRPLKYSQQHHPIDRREQRAIGPGDSLLTASSGRPVRGSRK</sequence>
<dbReference type="AlphaFoldDB" id="A0A915L5T1"/>
<dbReference type="Proteomes" id="UP000887565">
    <property type="component" value="Unplaced"/>
</dbReference>
<organism evidence="2 3">
    <name type="scientific">Romanomermis culicivorax</name>
    <name type="common">Nematode worm</name>
    <dbReference type="NCBI Taxonomy" id="13658"/>
    <lineage>
        <taxon>Eukaryota</taxon>
        <taxon>Metazoa</taxon>
        <taxon>Ecdysozoa</taxon>
        <taxon>Nematoda</taxon>
        <taxon>Enoplea</taxon>
        <taxon>Dorylaimia</taxon>
        <taxon>Mermithida</taxon>
        <taxon>Mermithoidea</taxon>
        <taxon>Mermithidae</taxon>
        <taxon>Romanomermis</taxon>
    </lineage>
</organism>
<keyword evidence="2" id="KW-1185">Reference proteome</keyword>